<dbReference type="InterPro" id="IPR019080">
    <property type="entry name" value="YqaJ_viral_recombinase"/>
</dbReference>
<gene>
    <name evidence="2" type="primary">AVEN_11276_1</name>
    <name evidence="2" type="ORF">TNCT_409431</name>
</gene>
<protein>
    <submittedName>
        <fullName evidence="2">YqaJ domain-containing protein</fullName>
    </submittedName>
</protein>
<evidence type="ECO:0000313" key="3">
    <source>
        <dbReference type="Proteomes" id="UP000887116"/>
    </source>
</evidence>
<dbReference type="EMBL" id="BMAO01010598">
    <property type="protein sequence ID" value="GFQ68258.1"/>
    <property type="molecule type" value="Genomic_DNA"/>
</dbReference>
<accession>A0A8X6F1B3</accession>
<dbReference type="AlphaFoldDB" id="A0A8X6F1B3"/>
<dbReference type="PANTHER" id="PTHR46609">
    <property type="entry name" value="EXONUCLEASE, PHAGE-TYPE/RECB, C-TERMINAL DOMAIN-CONTAINING PROTEIN"/>
    <property type="match status" value="1"/>
</dbReference>
<feature type="non-terminal residue" evidence="2">
    <location>
        <position position="1"/>
    </location>
</feature>
<dbReference type="SUPFAM" id="SSF52980">
    <property type="entry name" value="Restriction endonuclease-like"/>
    <property type="match status" value="1"/>
</dbReference>
<dbReference type="OrthoDB" id="6433642at2759"/>
<name>A0A8X6F1B3_TRICU</name>
<dbReference type="CDD" id="cd22343">
    <property type="entry name" value="PDDEXK_lambda_exonuclease-like"/>
    <property type="match status" value="1"/>
</dbReference>
<dbReference type="InterPro" id="IPR051703">
    <property type="entry name" value="NF-kappa-B_Signaling_Reg"/>
</dbReference>
<dbReference type="Pfam" id="PF09588">
    <property type="entry name" value="YqaJ"/>
    <property type="match status" value="1"/>
</dbReference>
<sequence length="232" mass="27177">KLKLRQNATDSNYGENVERPDVPKQIYDNLMENHLLKLKVQNNCDIEAETRGQASSERWRYERSLRLSSSFFKEIACRKTSTKCSKLVMRIVYDRDLCNAAMKYGLANEEIARKQYEKEYATEVKICGLFVDKHKPFLCASPDGLVGDDGLIEIKCPYSARFELNLLEFLIAKKNSLGFKFSNEKGIYLPSNHKFYHQIQGQLFITQRKWCDLYLWCKRDTLTLRIEANEEF</sequence>
<dbReference type="Proteomes" id="UP000887116">
    <property type="component" value="Unassembled WGS sequence"/>
</dbReference>
<organism evidence="2 3">
    <name type="scientific">Trichonephila clavata</name>
    <name type="common">Joro spider</name>
    <name type="synonym">Nephila clavata</name>
    <dbReference type="NCBI Taxonomy" id="2740835"/>
    <lineage>
        <taxon>Eukaryota</taxon>
        <taxon>Metazoa</taxon>
        <taxon>Ecdysozoa</taxon>
        <taxon>Arthropoda</taxon>
        <taxon>Chelicerata</taxon>
        <taxon>Arachnida</taxon>
        <taxon>Araneae</taxon>
        <taxon>Araneomorphae</taxon>
        <taxon>Entelegynae</taxon>
        <taxon>Araneoidea</taxon>
        <taxon>Nephilidae</taxon>
        <taxon>Trichonephila</taxon>
    </lineage>
</organism>
<evidence type="ECO:0000259" key="1">
    <source>
        <dbReference type="Pfam" id="PF09588"/>
    </source>
</evidence>
<reference evidence="2" key="1">
    <citation type="submission" date="2020-07" db="EMBL/GenBank/DDBJ databases">
        <title>Multicomponent nature underlies the extraordinary mechanical properties of spider dragline silk.</title>
        <authorList>
            <person name="Kono N."/>
            <person name="Nakamura H."/>
            <person name="Mori M."/>
            <person name="Yoshida Y."/>
            <person name="Ohtoshi R."/>
            <person name="Malay A.D."/>
            <person name="Moran D.A.P."/>
            <person name="Tomita M."/>
            <person name="Numata K."/>
            <person name="Arakawa K."/>
        </authorList>
    </citation>
    <scope>NUCLEOTIDE SEQUENCE</scope>
</reference>
<dbReference type="PANTHER" id="PTHR46609:SF8">
    <property type="entry name" value="YQAJ VIRAL RECOMBINASE DOMAIN-CONTAINING PROTEIN"/>
    <property type="match status" value="1"/>
</dbReference>
<dbReference type="InterPro" id="IPR011335">
    <property type="entry name" value="Restrct_endonuc-II-like"/>
</dbReference>
<keyword evidence="3" id="KW-1185">Reference proteome</keyword>
<feature type="domain" description="YqaJ viral recombinase" evidence="1">
    <location>
        <begin position="59"/>
        <end position="208"/>
    </location>
</feature>
<proteinExistence type="predicted"/>
<comment type="caution">
    <text evidence="2">The sequence shown here is derived from an EMBL/GenBank/DDBJ whole genome shotgun (WGS) entry which is preliminary data.</text>
</comment>
<dbReference type="InterPro" id="IPR011604">
    <property type="entry name" value="PDDEXK-like_dom_sf"/>
</dbReference>
<dbReference type="Gene3D" id="3.90.320.10">
    <property type="match status" value="1"/>
</dbReference>
<evidence type="ECO:0000313" key="2">
    <source>
        <dbReference type="EMBL" id="GFQ68258.1"/>
    </source>
</evidence>
<dbReference type="GO" id="GO:0006281">
    <property type="term" value="P:DNA repair"/>
    <property type="evidence" value="ECO:0007669"/>
    <property type="project" value="UniProtKB-ARBA"/>
</dbReference>